<dbReference type="EMBL" id="VBSN01000059">
    <property type="protein sequence ID" value="KAA6436977.1"/>
    <property type="molecule type" value="Genomic_DNA"/>
</dbReference>
<sequence>MKKLNSLLFATGLAIVSSPFLFAQESSQNKVVVTGVRFAYPLLEKWIKGYSAENPQAQVIIETRTITDPEKYDVLIEAYDQERIVKENREVISIGRYALLPVANSKSEFAKEYAEKGLNEKTYKQIFFHDIYAEKDQSITTPFTVYTRLQKAGAPVTFAKYFGYEQQQIKGKTIAGADEHLIKALLKDETGITYTVPGLAYDLNTRKPVDGITIIPVDLDNNGRITKEEKQIDNLDQVIDKLETEKVRNVPVEYIHLSIAKNNSNPEAKKFLLWVASHGEQDLRQFGYLKPEPKRLQDEKEKLERFSAVK</sequence>
<evidence type="ECO:0000313" key="3">
    <source>
        <dbReference type="Proteomes" id="UP000323994"/>
    </source>
</evidence>
<feature type="signal peptide" evidence="1">
    <location>
        <begin position="1"/>
        <end position="23"/>
    </location>
</feature>
<dbReference type="AlphaFoldDB" id="A0A5M8QLA4"/>
<name>A0A5M8QLA4_9BACT</name>
<evidence type="ECO:0000313" key="2">
    <source>
        <dbReference type="EMBL" id="KAA6436977.1"/>
    </source>
</evidence>
<keyword evidence="3" id="KW-1185">Reference proteome</keyword>
<dbReference type="SUPFAM" id="SSF53850">
    <property type="entry name" value="Periplasmic binding protein-like II"/>
    <property type="match status" value="1"/>
</dbReference>
<dbReference type="Proteomes" id="UP000323994">
    <property type="component" value="Unassembled WGS sequence"/>
</dbReference>
<accession>A0A5M8QLA4</accession>
<evidence type="ECO:0000256" key="1">
    <source>
        <dbReference type="SAM" id="SignalP"/>
    </source>
</evidence>
<gene>
    <name evidence="2" type="ORF">FEM33_19845</name>
</gene>
<organism evidence="2 3">
    <name type="scientific">Dyadobacter flavalbus</name>
    <dbReference type="NCBI Taxonomy" id="2579942"/>
    <lineage>
        <taxon>Bacteria</taxon>
        <taxon>Pseudomonadati</taxon>
        <taxon>Bacteroidota</taxon>
        <taxon>Cytophagia</taxon>
        <taxon>Cytophagales</taxon>
        <taxon>Spirosomataceae</taxon>
        <taxon>Dyadobacter</taxon>
    </lineage>
</organism>
<keyword evidence="1" id="KW-0732">Signal</keyword>
<dbReference type="RefSeq" id="WP_139013736.1">
    <property type="nucleotide sequence ID" value="NZ_VBSN01000059.1"/>
</dbReference>
<dbReference type="OrthoDB" id="1082996at2"/>
<reference evidence="2 3" key="1">
    <citation type="submission" date="2019-05" db="EMBL/GenBank/DDBJ databases">
        <authorList>
            <person name="Qu J.-H."/>
        </authorList>
    </citation>
    <scope>NUCLEOTIDE SEQUENCE [LARGE SCALE GENOMIC DNA]</scope>
    <source>
        <strain evidence="2 3">NS28</strain>
    </source>
</reference>
<feature type="chain" id="PRO_5024287960" description="Phosphate ABC transporter substrate-binding protein" evidence="1">
    <location>
        <begin position="24"/>
        <end position="310"/>
    </location>
</feature>
<proteinExistence type="predicted"/>
<comment type="caution">
    <text evidence="2">The sequence shown here is derived from an EMBL/GenBank/DDBJ whole genome shotgun (WGS) entry which is preliminary data.</text>
</comment>
<evidence type="ECO:0008006" key="4">
    <source>
        <dbReference type="Google" id="ProtNLM"/>
    </source>
</evidence>
<protein>
    <recommendedName>
        <fullName evidence="4">Phosphate ABC transporter substrate-binding protein</fullName>
    </recommendedName>
</protein>